<organism evidence="2 3">
    <name type="scientific">Nocardia ninae NBRC 108245</name>
    <dbReference type="NCBI Taxonomy" id="1210091"/>
    <lineage>
        <taxon>Bacteria</taxon>
        <taxon>Bacillati</taxon>
        <taxon>Actinomycetota</taxon>
        <taxon>Actinomycetes</taxon>
        <taxon>Mycobacteriales</taxon>
        <taxon>Nocardiaceae</taxon>
        <taxon>Nocardia</taxon>
    </lineage>
</organism>
<dbReference type="RefSeq" id="WP_147137593.1">
    <property type="nucleotide sequence ID" value="NZ_BJXA01000046.1"/>
</dbReference>
<dbReference type="EMBL" id="BJXA01000046">
    <property type="protein sequence ID" value="GEM41151.1"/>
    <property type="molecule type" value="Genomic_DNA"/>
</dbReference>
<sequence length="345" mass="38806">MFNLKLNCATRRYRAGGRRRLRFRWAVIALVGIVVCSCSRGTEESRGIEAALDRMPGVHQVSTDFDTNFSTVVVLAGDASAEQTKAVIEVFRDRIAAASGLQRRRIDIEIRWGEQPSSFKAGRDGLAAAPDRAVQWHTLSHAFPEDEVAWTYKWDSYCCDDFGPGDLIAKGHNGIGHISLKPLDANDFRAVSETYRRLIREFPELAGAEWEVGAWGRKSGFLRMDNRYPSELEFSVWQRLNEDQTLPHSVHMVTRSEPRSYPTRPHVSEQLQSSNFDDAKLLAEKHLPIVAELGPAAVDYLATSRDSLASSDPDRSLRITIGDCQYRDRPPSPAEQPLVERYGKC</sequence>
<dbReference type="AlphaFoldDB" id="A0A511ML17"/>
<gene>
    <name evidence="2" type="ORF">NN4_56700</name>
</gene>
<comment type="caution">
    <text evidence="2">The sequence shown here is derived from an EMBL/GenBank/DDBJ whole genome shotgun (WGS) entry which is preliminary data.</text>
</comment>
<accession>A0A511ML17</accession>
<evidence type="ECO:0000313" key="3">
    <source>
        <dbReference type="Proteomes" id="UP000321424"/>
    </source>
</evidence>
<protein>
    <submittedName>
        <fullName evidence="2">Uncharacterized protein</fullName>
    </submittedName>
</protein>
<dbReference type="Proteomes" id="UP000321424">
    <property type="component" value="Unassembled WGS sequence"/>
</dbReference>
<evidence type="ECO:0000256" key="1">
    <source>
        <dbReference type="SAM" id="MobiDB-lite"/>
    </source>
</evidence>
<keyword evidence="3" id="KW-1185">Reference proteome</keyword>
<evidence type="ECO:0000313" key="2">
    <source>
        <dbReference type="EMBL" id="GEM41151.1"/>
    </source>
</evidence>
<feature type="region of interest" description="Disordered" evidence="1">
    <location>
        <begin position="320"/>
        <end position="345"/>
    </location>
</feature>
<dbReference type="OrthoDB" id="4541470at2"/>
<reference evidence="2 3" key="1">
    <citation type="submission" date="2019-07" db="EMBL/GenBank/DDBJ databases">
        <title>Whole genome shotgun sequence of Nocardia ninae NBRC 108245.</title>
        <authorList>
            <person name="Hosoyama A."/>
            <person name="Uohara A."/>
            <person name="Ohji S."/>
            <person name="Ichikawa N."/>
        </authorList>
    </citation>
    <scope>NUCLEOTIDE SEQUENCE [LARGE SCALE GENOMIC DNA]</scope>
    <source>
        <strain evidence="2 3">NBRC 108245</strain>
    </source>
</reference>
<name>A0A511ML17_9NOCA</name>
<proteinExistence type="predicted"/>